<feature type="transmembrane region" description="Helical" evidence="1">
    <location>
        <begin position="91"/>
        <end position="112"/>
    </location>
</feature>
<sequence length="204" mass="22337">MKKKSYSTTLVNSCLLLAGIIFLCYFKNENVLAIVAQILGLVFIIPSLVYLCLVGINHNDKRDSTDLLGIFPAVGGLCFGIVLLLRPELFYSVIGYVFSIILIALGLFHIIYMLMSRKSMTLRAWYYALPVAITAAGLLTMFKFNGSEYRQLLVLLTGISLILAALTALLEALAQRKAACHNASTCQDATQDTSATVKNDATNE</sequence>
<evidence type="ECO:0000313" key="2">
    <source>
        <dbReference type="EMBL" id="MSS18092.1"/>
    </source>
</evidence>
<dbReference type="RefSeq" id="WP_154328727.1">
    <property type="nucleotide sequence ID" value="NZ_CP045696.1"/>
</dbReference>
<keyword evidence="1" id="KW-1133">Transmembrane helix</keyword>
<feature type="transmembrane region" description="Helical" evidence="1">
    <location>
        <begin position="124"/>
        <end position="142"/>
    </location>
</feature>
<keyword evidence="1" id="KW-0812">Transmembrane</keyword>
<feature type="transmembrane region" description="Helical" evidence="1">
    <location>
        <begin position="67"/>
        <end position="85"/>
    </location>
</feature>
<comment type="caution">
    <text evidence="2">The sequence shown here is derived from an EMBL/GenBank/DDBJ whole genome shotgun (WGS) entry which is preliminary data.</text>
</comment>
<gene>
    <name evidence="2" type="ORF">FYJ29_10040</name>
</gene>
<dbReference type="Pfam" id="PF03729">
    <property type="entry name" value="DUF308"/>
    <property type="match status" value="1"/>
</dbReference>
<keyword evidence="1" id="KW-0472">Membrane</keyword>
<reference evidence="2 3" key="1">
    <citation type="submission" date="2019-08" db="EMBL/GenBank/DDBJ databases">
        <title>In-depth cultivation of the pig gut microbiome towards novel bacterial diversity and tailored functional studies.</title>
        <authorList>
            <person name="Wylensek D."/>
            <person name="Hitch T.C.A."/>
            <person name="Clavel T."/>
        </authorList>
    </citation>
    <scope>NUCLEOTIDE SEQUENCE [LARGE SCALE GENOMIC DNA]</scope>
    <source>
        <strain evidence="2 3">Oil-RF-744-WCA-WT-10</strain>
    </source>
</reference>
<protein>
    <submittedName>
        <fullName evidence="2">DUF308 domain-containing protein</fullName>
    </submittedName>
</protein>
<feature type="transmembrane region" description="Helical" evidence="1">
    <location>
        <begin position="9"/>
        <end position="28"/>
    </location>
</feature>
<accession>A0A6L5XFF2</accession>
<keyword evidence="3" id="KW-1185">Reference proteome</keyword>
<feature type="transmembrane region" description="Helical" evidence="1">
    <location>
        <begin position="154"/>
        <end position="174"/>
    </location>
</feature>
<organism evidence="2 3">
    <name type="scientific">Sodaliphilus pleomorphus</name>
    <dbReference type="NCBI Taxonomy" id="2606626"/>
    <lineage>
        <taxon>Bacteria</taxon>
        <taxon>Pseudomonadati</taxon>
        <taxon>Bacteroidota</taxon>
        <taxon>Bacteroidia</taxon>
        <taxon>Bacteroidales</taxon>
        <taxon>Muribaculaceae</taxon>
        <taxon>Sodaliphilus</taxon>
    </lineage>
</organism>
<proteinExistence type="predicted"/>
<dbReference type="Proteomes" id="UP000483362">
    <property type="component" value="Unassembled WGS sequence"/>
</dbReference>
<dbReference type="EMBL" id="VULT01000015">
    <property type="protein sequence ID" value="MSS18092.1"/>
    <property type="molecule type" value="Genomic_DNA"/>
</dbReference>
<name>A0A6L5XFF2_9BACT</name>
<feature type="transmembrane region" description="Helical" evidence="1">
    <location>
        <begin position="34"/>
        <end position="55"/>
    </location>
</feature>
<evidence type="ECO:0000256" key="1">
    <source>
        <dbReference type="SAM" id="Phobius"/>
    </source>
</evidence>
<evidence type="ECO:0000313" key="3">
    <source>
        <dbReference type="Proteomes" id="UP000483362"/>
    </source>
</evidence>
<dbReference type="AlphaFoldDB" id="A0A6L5XFF2"/>
<dbReference type="InterPro" id="IPR005325">
    <property type="entry name" value="DUF308_memb"/>
</dbReference>